<evidence type="ECO:0000313" key="2">
    <source>
        <dbReference type="EMBL" id="WVZ65048.1"/>
    </source>
</evidence>
<sequence>MVLFPFPFLAGLQLRVAQQPSGQRLDLVFGWRITTLPLGCYIQIQVANHRVPWDPDAPALLLVDDGQPRVLLRGEEGVDLTSSSRTPPTARLVRRRAAARPSRPPQGNSVNELTRGWPESADVLPSQGCWGQFWSLIPPLPQQEEDDRKEDHLAKM</sequence>
<dbReference type="AlphaFoldDB" id="A0AAQ3T1A1"/>
<reference evidence="2 3" key="1">
    <citation type="submission" date="2024-02" db="EMBL/GenBank/DDBJ databases">
        <title>High-quality chromosome-scale genome assembly of Pensacola bahiagrass (Paspalum notatum Flugge var. saurae).</title>
        <authorList>
            <person name="Vega J.M."/>
            <person name="Podio M."/>
            <person name="Orjuela J."/>
            <person name="Siena L.A."/>
            <person name="Pessino S.C."/>
            <person name="Combes M.C."/>
            <person name="Mariac C."/>
            <person name="Albertini E."/>
            <person name="Pupilli F."/>
            <person name="Ortiz J.P.A."/>
            <person name="Leblanc O."/>
        </authorList>
    </citation>
    <scope>NUCLEOTIDE SEQUENCE [LARGE SCALE GENOMIC DNA]</scope>
    <source>
        <strain evidence="2">R1</strain>
        <tissue evidence="2">Leaf</tissue>
    </source>
</reference>
<accession>A0AAQ3T1A1</accession>
<feature type="region of interest" description="Disordered" evidence="1">
    <location>
        <begin position="76"/>
        <end position="115"/>
    </location>
</feature>
<protein>
    <submittedName>
        <fullName evidence="2">Uncharacterized protein</fullName>
    </submittedName>
</protein>
<evidence type="ECO:0000256" key="1">
    <source>
        <dbReference type="SAM" id="MobiDB-lite"/>
    </source>
</evidence>
<organism evidence="2 3">
    <name type="scientific">Paspalum notatum var. saurae</name>
    <dbReference type="NCBI Taxonomy" id="547442"/>
    <lineage>
        <taxon>Eukaryota</taxon>
        <taxon>Viridiplantae</taxon>
        <taxon>Streptophyta</taxon>
        <taxon>Embryophyta</taxon>
        <taxon>Tracheophyta</taxon>
        <taxon>Spermatophyta</taxon>
        <taxon>Magnoliopsida</taxon>
        <taxon>Liliopsida</taxon>
        <taxon>Poales</taxon>
        <taxon>Poaceae</taxon>
        <taxon>PACMAD clade</taxon>
        <taxon>Panicoideae</taxon>
        <taxon>Andropogonodae</taxon>
        <taxon>Paspaleae</taxon>
        <taxon>Paspalinae</taxon>
        <taxon>Paspalum</taxon>
    </lineage>
</organism>
<gene>
    <name evidence="2" type="ORF">U9M48_014470</name>
</gene>
<evidence type="ECO:0000313" key="3">
    <source>
        <dbReference type="Proteomes" id="UP001341281"/>
    </source>
</evidence>
<name>A0AAQ3T1A1_PASNO</name>
<keyword evidence="3" id="KW-1185">Reference proteome</keyword>
<dbReference type="EMBL" id="CP144747">
    <property type="protein sequence ID" value="WVZ65048.1"/>
    <property type="molecule type" value="Genomic_DNA"/>
</dbReference>
<dbReference type="Proteomes" id="UP001341281">
    <property type="component" value="Chromosome 03"/>
</dbReference>
<proteinExistence type="predicted"/>